<keyword evidence="2" id="KW-1185">Reference proteome</keyword>
<dbReference type="Proteomes" id="UP000225277">
    <property type="component" value="Unassembled WGS sequence"/>
</dbReference>
<sequence length="59" mass="6721">MTGQAFQSRSEIHVLKPIEAALPKSHSQREHGDEWPPHVLGNGKAHLHFFNTRTEVYTT</sequence>
<dbReference type="EMBL" id="FJUY01000001">
    <property type="protein sequence ID" value="CZT14155.1"/>
    <property type="molecule type" value="Genomic_DNA"/>
</dbReference>
<evidence type="ECO:0000313" key="2">
    <source>
        <dbReference type="Proteomes" id="UP000225277"/>
    </source>
</evidence>
<dbReference type="AlphaFoldDB" id="A0A2D3UNR4"/>
<proteinExistence type="predicted"/>
<reference evidence="1 2" key="1">
    <citation type="submission" date="2016-03" db="EMBL/GenBank/DDBJ databases">
        <authorList>
            <person name="Ploux O."/>
        </authorList>
    </citation>
    <scope>NUCLEOTIDE SEQUENCE [LARGE SCALE GENOMIC DNA]</scope>
    <source>
        <strain evidence="1 2">URUG2</strain>
    </source>
</reference>
<dbReference type="GeneID" id="35595533"/>
<accession>A0A2D3UNR4</accession>
<organism evidence="1 2">
    <name type="scientific">Ramularia collo-cygni</name>
    <dbReference type="NCBI Taxonomy" id="112498"/>
    <lineage>
        <taxon>Eukaryota</taxon>
        <taxon>Fungi</taxon>
        <taxon>Dikarya</taxon>
        <taxon>Ascomycota</taxon>
        <taxon>Pezizomycotina</taxon>
        <taxon>Dothideomycetes</taxon>
        <taxon>Dothideomycetidae</taxon>
        <taxon>Mycosphaerellales</taxon>
        <taxon>Mycosphaerellaceae</taxon>
        <taxon>Ramularia</taxon>
    </lineage>
</organism>
<protein>
    <submittedName>
        <fullName evidence="1">Uncharacterized protein</fullName>
    </submittedName>
</protein>
<dbReference type="RefSeq" id="XP_023621053.1">
    <property type="nucleotide sequence ID" value="XM_023765285.1"/>
</dbReference>
<evidence type="ECO:0000313" key="1">
    <source>
        <dbReference type="EMBL" id="CZT14155.1"/>
    </source>
</evidence>
<name>A0A2D3UNR4_9PEZI</name>
<gene>
    <name evidence="1" type="ORF">RCC_00128</name>
</gene>